<evidence type="ECO:0000256" key="1">
    <source>
        <dbReference type="SAM" id="MobiDB-lite"/>
    </source>
</evidence>
<proteinExistence type="predicted"/>
<dbReference type="Proteomes" id="UP000053989">
    <property type="component" value="Unassembled WGS sequence"/>
</dbReference>
<dbReference type="AlphaFoldDB" id="A0A0C3E6L0"/>
<evidence type="ECO:0000313" key="2">
    <source>
        <dbReference type="EMBL" id="KIM68435.1"/>
    </source>
</evidence>
<protein>
    <submittedName>
        <fullName evidence="2">Uncharacterized protein</fullName>
    </submittedName>
</protein>
<organism evidence="2 3">
    <name type="scientific">Scleroderma citrinum Foug A</name>
    <dbReference type="NCBI Taxonomy" id="1036808"/>
    <lineage>
        <taxon>Eukaryota</taxon>
        <taxon>Fungi</taxon>
        <taxon>Dikarya</taxon>
        <taxon>Basidiomycota</taxon>
        <taxon>Agaricomycotina</taxon>
        <taxon>Agaricomycetes</taxon>
        <taxon>Agaricomycetidae</taxon>
        <taxon>Boletales</taxon>
        <taxon>Sclerodermatineae</taxon>
        <taxon>Sclerodermataceae</taxon>
        <taxon>Scleroderma</taxon>
    </lineage>
</organism>
<feature type="compositionally biased region" description="Basic and acidic residues" evidence="1">
    <location>
        <begin position="1"/>
        <end position="12"/>
    </location>
</feature>
<keyword evidence="3" id="KW-1185">Reference proteome</keyword>
<dbReference type="STRING" id="1036808.A0A0C3E6L0"/>
<accession>A0A0C3E6L0</accession>
<gene>
    <name evidence="2" type="ORF">SCLCIDRAFT_1209249</name>
</gene>
<dbReference type="EMBL" id="KN822009">
    <property type="protein sequence ID" value="KIM68435.1"/>
    <property type="molecule type" value="Genomic_DNA"/>
</dbReference>
<reference evidence="2 3" key="1">
    <citation type="submission" date="2014-04" db="EMBL/GenBank/DDBJ databases">
        <authorList>
            <consortium name="DOE Joint Genome Institute"/>
            <person name="Kuo A."/>
            <person name="Kohler A."/>
            <person name="Nagy L.G."/>
            <person name="Floudas D."/>
            <person name="Copeland A."/>
            <person name="Barry K.W."/>
            <person name="Cichocki N."/>
            <person name="Veneault-Fourrey C."/>
            <person name="LaButti K."/>
            <person name="Lindquist E.A."/>
            <person name="Lipzen A."/>
            <person name="Lundell T."/>
            <person name="Morin E."/>
            <person name="Murat C."/>
            <person name="Sun H."/>
            <person name="Tunlid A."/>
            <person name="Henrissat B."/>
            <person name="Grigoriev I.V."/>
            <person name="Hibbett D.S."/>
            <person name="Martin F."/>
            <person name="Nordberg H.P."/>
            <person name="Cantor M.N."/>
            <person name="Hua S.X."/>
        </authorList>
    </citation>
    <scope>NUCLEOTIDE SEQUENCE [LARGE SCALE GENOMIC DNA]</scope>
    <source>
        <strain evidence="2 3">Foug A</strain>
    </source>
</reference>
<name>A0A0C3E6L0_9AGAM</name>
<evidence type="ECO:0000313" key="3">
    <source>
        <dbReference type="Proteomes" id="UP000053989"/>
    </source>
</evidence>
<dbReference type="HOGENOM" id="CLU_172686_2_0_1"/>
<feature type="region of interest" description="Disordered" evidence="1">
    <location>
        <begin position="1"/>
        <end position="22"/>
    </location>
</feature>
<feature type="region of interest" description="Disordered" evidence="1">
    <location>
        <begin position="42"/>
        <end position="64"/>
    </location>
</feature>
<feature type="compositionally biased region" description="Polar residues" evidence="1">
    <location>
        <begin position="45"/>
        <end position="58"/>
    </location>
</feature>
<dbReference type="InParanoid" id="A0A0C3E6L0"/>
<reference evidence="3" key="2">
    <citation type="submission" date="2015-01" db="EMBL/GenBank/DDBJ databases">
        <title>Evolutionary Origins and Diversification of the Mycorrhizal Mutualists.</title>
        <authorList>
            <consortium name="DOE Joint Genome Institute"/>
            <consortium name="Mycorrhizal Genomics Consortium"/>
            <person name="Kohler A."/>
            <person name="Kuo A."/>
            <person name="Nagy L.G."/>
            <person name="Floudas D."/>
            <person name="Copeland A."/>
            <person name="Barry K.W."/>
            <person name="Cichocki N."/>
            <person name="Veneault-Fourrey C."/>
            <person name="LaButti K."/>
            <person name="Lindquist E.A."/>
            <person name="Lipzen A."/>
            <person name="Lundell T."/>
            <person name="Morin E."/>
            <person name="Murat C."/>
            <person name="Riley R."/>
            <person name="Ohm R."/>
            <person name="Sun H."/>
            <person name="Tunlid A."/>
            <person name="Henrissat B."/>
            <person name="Grigoriev I.V."/>
            <person name="Hibbett D.S."/>
            <person name="Martin F."/>
        </authorList>
    </citation>
    <scope>NUCLEOTIDE SEQUENCE [LARGE SCALE GENOMIC DNA]</scope>
    <source>
        <strain evidence="3">Foug A</strain>
    </source>
</reference>
<sequence length="64" mass="7181">MTEYKQGNHVEYRPVGGASENVSHTTGVIEEVQEHGDDKRYAIKNDNTGKTTSYQGKNIVQKIE</sequence>
<dbReference type="OrthoDB" id="10052172at2759"/>